<sequence length="508" mass="58395">MKNQNKNIYRALLILSFIGLNLLIVFAIGQIMTYLNTGADKSKMLNLALKSERVYKPHLIWSDTLNPSRPLEKPTQKRVAQDYLNAWYVREVALATNEFKGIDDYYTASARQKVEHLLKQNINALTRIEGTSLNHNLELEFYSADGQFISFKDFGVQEAQRIFSENNLLLQHTTTASYRVIMLLEDGFWRIRQLVRIPQQDSIVPKKQVVKKELPDPIKAINYYPQQNPWDTFGTDFQPAVIQTDFKKIKDLQFNTIRIFVGYEDFGKAEVTPEKLSKLKKLMDLADAEDLQVIVTLFDFYGDYSVIDWSSTFKHSRAVVNALKAHPALLAWDLKNEPNLDFESRDKDLVLFWLKNHLAYLKSLDPATLLTIGWSDSASASLLLDDVDLVSFHSYQDFASFTTSYKELKAQTNKPLMLQEFGLPTYSGIWNPLGADAEEQAEYYNEFLTFAKAEQLHYALWTLYDFKEIPTAVVGRLPWRKAKQKHFGLIDGNGEAKPALSIVKDIQD</sequence>
<dbReference type="InterPro" id="IPR045053">
    <property type="entry name" value="MAN-like"/>
</dbReference>
<organism evidence="8 9">
    <name type="scientific">Leeuwenhoekiella polynyae</name>
    <dbReference type="NCBI Taxonomy" id="1550906"/>
    <lineage>
        <taxon>Bacteria</taxon>
        <taxon>Pseudomonadati</taxon>
        <taxon>Bacteroidota</taxon>
        <taxon>Flavobacteriia</taxon>
        <taxon>Flavobacteriales</taxon>
        <taxon>Flavobacteriaceae</taxon>
        <taxon>Leeuwenhoekiella</taxon>
    </lineage>
</organism>
<dbReference type="EC" id="3.2.1.78" evidence="2"/>
<comment type="similarity">
    <text evidence="5">Belongs to the glycosyl hydrolase 5 (cellulase A) family.</text>
</comment>
<reference evidence="8 9" key="1">
    <citation type="submission" date="2018-07" db="EMBL/GenBank/DDBJ databases">
        <title>Leeuwenhoekiella genomics.</title>
        <authorList>
            <person name="Tahon G."/>
            <person name="Willems A."/>
        </authorList>
    </citation>
    <scope>NUCLEOTIDE SEQUENCE [LARGE SCALE GENOMIC DNA]</scope>
    <source>
        <strain evidence="8 9">LMG 29608</strain>
    </source>
</reference>
<dbReference type="EMBL" id="QOVK01000007">
    <property type="protein sequence ID" value="RXG21755.1"/>
    <property type="molecule type" value="Genomic_DNA"/>
</dbReference>
<comment type="caution">
    <text evidence="8">The sequence shown here is derived from an EMBL/GenBank/DDBJ whole genome shotgun (WGS) entry which is preliminary data.</text>
</comment>
<dbReference type="SUPFAM" id="SSF51445">
    <property type="entry name" value="(Trans)glycosidases"/>
    <property type="match status" value="1"/>
</dbReference>
<evidence type="ECO:0000256" key="1">
    <source>
        <dbReference type="ARBA" id="ARBA00001678"/>
    </source>
</evidence>
<dbReference type="Proteomes" id="UP000289859">
    <property type="component" value="Unassembled WGS sequence"/>
</dbReference>
<keyword evidence="9" id="KW-1185">Reference proteome</keyword>
<dbReference type="GO" id="GO:0000272">
    <property type="term" value="P:polysaccharide catabolic process"/>
    <property type="evidence" value="ECO:0007669"/>
    <property type="project" value="InterPro"/>
</dbReference>
<evidence type="ECO:0000256" key="2">
    <source>
        <dbReference type="ARBA" id="ARBA00012706"/>
    </source>
</evidence>
<dbReference type="InterPro" id="IPR001547">
    <property type="entry name" value="Glyco_hydro_5"/>
</dbReference>
<feature type="transmembrane region" description="Helical" evidence="6">
    <location>
        <begin position="12"/>
        <end position="35"/>
    </location>
</feature>
<dbReference type="Pfam" id="PF00150">
    <property type="entry name" value="Cellulase"/>
    <property type="match status" value="1"/>
</dbReference>
<keyword evidence="4 5" id="KW-0326">Glycosidase</keyword>
<keyword evidence="6" id="KW-0472">Membrane</keyword>
<gene>
    <name evidence="8" type="ORF">DSM02_2001</name>
</gene>
<dbReference type="RefSeq" id="WP_128765460.1">
    <property type="nucleotide sequence ID" value="NZ_JBHUOO010000010.1"/>
</dbReference>
<evidence type="ECO:0000256" key="6">
    <source>
        <dbReference type="SAM" id="Phobius"/>
    </source>
</evidence>
<proteinExistence type="inferred from homology"/>
<keyword evidence="6" id="KW-1133">Transmembrane helix</keyword>
<accession>A0A4Q0P5U3</accession>
<comment type="catalytic activity">
    <reaction evidence="1">
        <text>Random hydrolysis of (1-&gt;4)-beta-D-mannosidic linkages in mannans, galactomannans and glucomannans.</text>
        <dbReference type="EC" id="3.2.1.78"/>
    </reaction>
</comment>
<dbReference type="GO" id="GO:0004553">
    <property type="term" value="F:hydrolase activity, hydrolyzing O-glycosyl compounds"/>
    <property type="evidence" value="ECO:0007669"/>
    <property type="project" value="InterPro"/>
</dbReference>
<evidence type="ECO:0000256" key="3">
    <source>
        <dbReference type="ARBA" id="ARBA00022801"/>
    </source>
</evidence>
<keyword evidence="3 5" id="KW-0378">Hydrolase</keyword>
<dbReference type="AlphaFoldDB" id="A0A4Q0P5U3"/>
<dbReference type="OrthoDB" id="9774262at2"/>
<dbReference type="InterPro" id="IPR017853">
    <property type="entry name" value="GH"/>
</dbReference>
<evidence type="ECO:0000256" key="4">
    <source>
        <dbReference type="ARBA" id="ARBA00023295"/>
    </source>
</evidence>
<evidence type="ECO:0000259" key="7">
    <source>
        <dbReference type="Pfam" id="PF00150"/>
    </source>
</evidence>
<dbReference type="Gene3D" id="3.20.20.80">
    <property type="entry name" value="Glycosidases"/>
    <property type="match status" value="1"/>
</dbReference>
<protein>
    <recommendedName>
        <fullName evidence="2">mannan endo-1,4-beta-mannosidase</fullName>
        <ecNumber evidence="2">3.2.1.78</ecNumber>
    </recommendedName>
</protein>
<name>A0A4Q0P5U3_9FLAO</name>
<keyword evidence="6" id="KW-0812">Transmembrane</keyword>
<feature type="domain" description="Glycoside hydrolase family 5" evidence="7">
    <location>
        <begin position="237"/>
        <end position="465"/>
    </location>
</feature>
<evidence type="ECO:0000313" key="9">
    <source>
        <dbReference type="Proteomes" id="UP000289859"/>
    </source>
</evidence>
<dbReference type="PANTHER" id="PTHR31451">
    <property type="match status" value="1"/>
</dbReference>
<evidence type="ECO:0000313" key="8">
    <source>
        <dbReference type="EMBL" id="RXG21755.1"/>
    </source>
</evidence>
<evidence type="ECO:0000256" key="5">
    <source>
        <dbReference type="RuleBase" id="RU361153"/>
    </source>
</evidence>